<dbReference type="Proteomes" id="UP000251120">
    <property type="component" value="Chromosome"/>
</dbReference>
<feature type="transmembrane region" description="Helical" evidence="1">
    <location>
        <begin position="42"/>
        <end position="64"/>
    </location>
</feature>
<dbReference type="PANTHER" id="PTHR11781:SF22">
    <property type="entry name" value="TYPE I IODOTHYRONINE DEIODINASE"/>
    <property type="match status" value="1"/>
</dbReference>
<feature type="transmembrane region" description="Helical" evidence="1">
    <location>
        <begin position="7"/>
        <end position="30"/>
    </location>
</feature>
<reference evidence="3 5" key="1">
    <citation type="submission" date="2017-06" db="EMBL/GenBank/DDBJ databases">
        <title>Complete genome of Francisella adeliensis.</title>
        <authorList>
            <person name="Vallesi A."/>
            <person name="Sjodin A."/>
        </authorList>
    </citation>
    <scope>NUCLEOTIDE SEQUENCE [LARGE SCALE GENOMIC DNA]</scope>
    <source>
        <strain evidence="3 5">FDC440</strain>
    </source>
</reference>
<dbReference type="PANTHER" id="PTHR11781">
    <property type="entry name" value="IODOTHYRONINE DEIODINASE"/>
    <property type="match status" value="1"/>
</dbReference>
<dbReference type="EMBL" id="CP043424">
    <property type="protein sequence ID" value="QIW11951.1"/>
    <property type="molecule type" value="Genomic_DNA"/>
</dbReference>
<dbReference type="PROSITE" id="PS51352">
    <property type="entry name" value="THIOREDOXIN_2"/>
    <property type="match status" value="1"/>
</dbReference>
<dbReference type="OrthoDB" id="119679at2"/>
<evidence type="ECO:0000259" key="2">
    <source>
        <dbReference type="PROSITE" id="PS51352"/>
    </source>
</evidence>
<sequence length="347" mass="38403">MKIPAYIVLRGLTLILIAIGLGLVSLSILIQTSENSLLQYRALSFGIGIILLLIAFIGPIRVVFHGAQIPVEIKRTIAIQAFALPISGIAFIIAAIIDTSNYVAFAYIVIAGCAIYSAIFGFYVLSKTLPNTFYISEMLSILKSTGITGNKKNSQADQAFQRWTNGGSEGLAIGKQAVDGTVVKLDGTEVLLSSFLSDKPLVLNFASYSCPHYRKRIAELQELMKNWKPLGVEFLTIYTAEAHAENGWKLVDQYINDSEYTAEVDFCFPYAKSIEDRKKMAEWLISKKNLEMPVVLDTIDDNLLKAYNSWPIRLYVINDGKIAFCGDQGPFGYNPSSLNPTLEKLMK</sequence>
<dbReference type="KEGG" id="fad:CDH04_04510"/>
<dbReference type="AlphaFoldDB" id="A0A2Z4XXU2"/>
<dbReference type="InterPro" id="IPR013766">
    <property type="entry name" value="Thioredoxin_domain"/>
</dbReference>
<evidence type="ECO:0000313" key="6">
    <source>
        <dbReference type="Proteomes" id="UP000681131"/>
    </source>
</evidence>
<dbReference type="InterPro" id="IPR036249">
    <property type="entry name" value="Thioredoxin-like_sf"/>
</dbReference>
<keyword evidence="1" id="KW-0812">Transmembrane</keyword>
<evidence type="ECO:0000313" key="3">
    <source>
        <dbReference type="EMBL" id="AXA33717.1"/>
    </source>
</evidence>
<dbReference type="RefSeq" id="WP_112869891.1">
    <property type="nucleotide sequence ID" value="NZ_CP021781.1"/>
</dbReference>
<organism evidence="3 5">
    <name type="scientific">Francisella adeliensis</name>
    <dbReference type="NCBI Taxonomy" id="2007306"/>
    <lineage>
        <taxon>Bacteria</taxon>
        <taxon>Pseudomonadati</taxon>
        <taxon>Pseudomonadota</taxon>
        <taxon>Gammaproteobacteria</taxon>
        <taxon>Thiotrichales</taxon>
        <taxon>Francisellaceae</taxon>
        <taxon>Francisella</taxon>
    </lineage>
</organism>
<gene>
    <name evidence="3" type="ORF">CDH04_04510</name>
    <name evidence="4" type="ORF">FZC43_04515</name>
</gene>
<reference evidence="4 6" key="2">
    <citation type="submission" date="2019-08" db="EMBL/GenBank/DDBJ databases">
        <title>Complete genome sequences of Francisella adeliensis (FSC1325 and FSC1326).</title>
        <authorList>
            <person name="Ohrman C."/>
            <person name="Uneklint I."/>
            <person name="Vallesi A."/>
            <person name="Karlsson L."/>
            <person name="Sjodin A."/>
        </authorList>
    </citation>
    <scope>NUCLEOTIDE SEQUENCE [LARGE SCALE GENOMIC DNA]</scope>
    <source>
        <strain evidence="4 6">FSC1325</strain>
    </source>
</reference>
<keyword evidence="1" id="KW-1133">Transmembrane helix</keyword>
<protein>
    <submittedName>
        <fullName evidence="4">Redoxin domain-containing protein</fullName>
    </submittedName>
</protein>
<evidence type="ECO:0000256" key="1">
    <source>
        <dbReference type="SAM" id="Phobius"/>
    </source>
</evidence>
<dbReference type="GO" id="GO:0004800">
    <property type="term" value="F:thyroxine 5'-deiodinase activity"/>
    <property type="evidence" value="ECO:0007669"/>
    <property type="project" value="InterPro"/>
</dbReference>
<dbReference type="Proteomes" id="UP000681131">
    <property type="component" value="Chromosome"/>
</dbReference>
<keyword evidence="6" id="KW-1185">Reference proteome</keyword>
<dbReference type="InterPro" id="IPR000643">
    <property type="entry name" value="Iodothyronine_deiodinase"/>
</dbReference>
<proteinExistence type="predicted"/>
<dbReference type="SUPFAM" id="SSF52833">
    <property type="entry name" value="Thioredoxin-like"/>
    <property type="match status" value="1"/>
</dbReference>
<feature type="transmembrane region" description="Helical" evidence="1">
    <location>
        <begin position="103"/>
        <end position="125"/>
    </location>
</feature>
<dbReference type="Pfam" id="PF00837">
    <property type="entry name" value="T4_deiodinase"/>
    <property type="match status" value="1"/>
</dbReference>
<dbReference type="EMBL" id="CP021781">
    <property type="protein sequence ID" value="AXA33717.1"/>
    <property type="molecule type" value="Genomic_DNA"/>
</dbReference>
<dbReference type="Gene3D" id="3.40.30.10">
    <property type="entry name" value="Glutaredoxin"/>
    <property type="match status" value="1"/>
</dbReference>
<feature type="domain" description="Thioredoxin" evidence="2">
    <location>
        <begin position="171"/>
        <end position="347"/>
    </location>
</feature>
<evidence type="ECO:0000313" key="4">
    <source>
        <dbReference type="EMBL" id="QIW11951.1"/>
    </source>
</evidence>
<keyword evidence="1" id="KW-0472">Membrane</keyword>
<accession>A0A2Z4XXU2</accession>
<evidence type="ECO:0000313" key="5">
    <source>
        <dbReference type="Proteomes" id="UP000251120"/>
    </source>
</evidence>
<name>A0A2Z4XXU2_9GAMM</name>
<feature type="transmembrane region" description="Helical" evidence="1">
    <location>
        <begin position="76"/>
        <end position="97"/>
    </location>
</feature>